<comment type="cofactor">
    <cofactor evidence="1">
        <name>heme</name>
        <dbReference type="ChEBI" id="CHEBI:30413"/>
    </cofactor>
</comment>
<dbReference type="PANTHER" id="PTHR24287">
    <property type="entry name" value="P450, PUTATIVE (EUROFUNG)-RELATED"/>
    <property type="match status" value="1"/>
</dbReference>
<dbReference type="AlphaFoldDB" id="W9W789"/>
<dbReference type="Gene3D" id="1.10.630.10">
    <property type="entry name" value="Cytochrome P450"/>
    <property type="match status" value="1"/>
</dbReference>
<comment type="similarity">
    <text evidence="2">Belongs to the cytochrome P450 family.</text>
</comment>
<dbReference type="STRING" id="1182544.W9W789"/>
<evidence type="ECO:0000313" key="8">
    <source>
        <dbReference type="Proteomes" id="UP000019473"/>
    </source>
</evidence>
<dbReference type="EMBL" id="AMGW01000007">
    <property type="protein sequence ID" value="EXJ54424.1"/>
    <property type="molecule type" value="Genomic_DNA"/>
</dbReference>
<proteinExistence type="inferred from homology"/>
<dbReference type="InterPro" id="IPR036396">
    <property type="entry name" value="Cyt_P450_sf"/>
</dbReference>
<evidence type="ECO:0000256" key="2">
    <source>
        <dbReference type="ARBA" id="ARBA00010617"/>
    </source>
</evidence>
<dbReference type="GO" id="GO:0020037">
    <property type="term" value="F:heme binding"/>
    <property type="evidence" value="ECO:0007669"/>
    <property type="project" value="InterPro"/>
</dbReference>
<dbReference type="GO" id="GO:0016705">
    <property type="term" value="F:oxidoreductase activity, acting on paired donors, with incorporation or reduction of molecular oxygen"/>
    <property type="evidence" value="ECO:0007669"/>
    <property type="project" value="InterPro"/>
</dbReference>
<comment type="caution">
    <text evidence="7">The sequence shown here is derived from an EMBL/GenBank/DDBJ whole genome shotgun (WGS) entry which is preliminary data.</text>
</comment>
<dbReference type="HOGENOM" id="CLU_2612436_0_0_1"/>
<evidence type="ECO:0000256" key="1">
    <source>
        <dbReference type="ARBA" id="ARBA00001971"/>
    </source>
</evidence>
<dbReference type="PANTHER" id="PTHR24287:SF18">
    <property type="entry name" value="CYTOCHROME P450 MONOOXYGENASE APDE-RELATED"/>
    <property type="match status" value="1"/>
</dbReference>
<evidence type="ECO:0000313" key="7">
    <source>
        <dbReference type="EMBL" id="EXJ54424.1"/>
    </source>
</evidence>
<keyword evidence="5" id="KW-0408">Iron</keyword>
<reference evidence="7 8" key="1">
    <citation type="submission" date="2013-03" db="EMBL/GenBank/DDBJ databases">
        <title>The Genome Sequence of Cladophialophora yegresii CBS 114405.</title>
        <authorList>
            <consortium name="The Broad Institute Genomics Platform"/>
            <person name="Cuomo C."/>
            <person name="de Hoog S."/>
            <person name="Gorbushina A."/>
            <person name="Walker B."/>
            <person name="Young S.K."/>
            <person name="Zeng Q."/>
            <person name="Gargeya S."/>
            <person name="Fitzgerald M."/>
            <person name="Haas B."/>
            <person name="Abouelleil A."/>
            <person name="Allen A.W."/>
            <person name="Alvarado L."/>
            <person name="Arachchi H.M."/>
            <person name="Berlin A.M."/>
            <person name="Chapman S.B."/>
            <person name="Gainer-Dewar J."/>
            <person name="Goldberg J."/>
            <person name="Griggs A."/>
            <person name="Gujja S."/>
            <person name="Hansen M."/>
            <person name="Howarth C."/>
            <person name="Imamovic A."/>
            <person name="Ireland A."/>
            <person name="Larimer J."/>
            <person name="McCowan C."/>
            <person name="Murphy C."/>
            <person name="Pearson M."/>
            <person name="Poon T.W."/>
            <person name="Priest M."/>
            <person name="Roberts A."/>
            <person name="Saif S."/>
            <person name="Shea T."/>
            <person name="Sisk P."/>
            <person name="Sykes S."/>
            <person name="Wortman J."/>
            <person name="Nusbaum C."/>
            <person name="Birren B."/>
        </authorList>
    </citation>
    <scope>NUCLEOTIDE SEQUENCE [LARGE SCALE GENOMIC DNA]</scope>
    <source>
        <strain evidence="7 8">CBS 114405</strain>
    </source>
</reference>
<evidence type="ECO:0000256" key="4">
    <source>
        <dbReference type="ARBA" id="ARBA00023002"/>
    </source>
</evidence>
<dbReference type="RefSeq" id="XP_007761939.1">
    <property type="nucleotide sequence ID" value="XM_007763749.1"/>
</dbReference>
<evidence type="ECO:0000256" key="6">
    <source>
        <dbReference type="ARBA" id="ARBA00023033"/>
    </source>
</evidence>
<evidence type="ECO:0000256" key="5">
    <source>
        <dbReference type="ARBA" id="ARBA00023004"/>
    </source>
</evidence>
<keyword evidence="3" id="KW-0479">Metal-binding</keyword>
<organism evidence="7 8">
    <name type="scientific">Cladophialophora yegresii CBS 114405</name>
    <dbReference type="NCBI Taxonomy" id="1182544"/>
    <lineage>
        <taxon>Eukaryota</taxon>
        <taxon>Fungi</taxon>
        <taxon>Dikarya</taxon>
        <taxon>Ascomycota</taxon>
        <taxon>Pezizomycotina</taxon>
        <taxon>Eurotiomycetes</taxon>
        <taxon>Chaetothyriomycetidae</taxon>
        <taxon>Chaetothyriales</taxon>
        <taxon>Herpotrichiellaceae</taxon>
        <taxon>Cladophialophora</taxon>
    </lineage>
</organism>
<dbReference type="GO" id="GO:0005506">
    <property type="term" value="F:iron ion binding"/>
    <property type="evidence" value="ECO:0007669"/>
    <property type="project" value="InterPro"/>
</dbReference>
<accession>W9W789</accession>
<evidence type="ECO:0000256" key="3">
    <source>
        <dbReference type="ARBA" id="ARBA00022723"/>
    </source>
</evidence>
<dbReference type="GeneID" id="19184324"/>
<dbReference type="GO" id="GO:0004497">
    <property type="term" value="F:monooxygenase activity"/>
    <property type="evidence" value="ECO:0007669"/>
    <property type="project" value="UniProtKB-KW"/>
</dbReference>
<keyword evidence="8" id="KW-1185">Reference proteome</keyword>
<feature type="non-terminal residue" evidence="7">
    <location>
        <position position="1"/>
    </location>
</feature>
<dbReference type="OrthoDB" id="1470350at2759"/>
<keyword evidence="4" id="KW-0560">Oxidoreductase</keyword>
<keyword evidence="6" id="KW-0503">Monooxygenase</keyword>
<dbReference type="InterPro" id="IPR047146">
    <property type="entry name" value="Cyt_P450_E_CYP52_fungi"/>
</dbReference>
<dbReference type="SUPFAM" id="SSF48264">
    <property type="entry name" value="Cytochrome P450"/>
    <property type="match status" value="1"/>
</dbReference>
<protein>
    <recommendedName>
        <fullName evidence="9">Cytochrome P450</fullName>
    </recommendedName>
</protein>
<sequence>YGFGVRQQIFAPLLGHGMFTGDGAAWKHSRELLRKQFGRAQYRRLNHCQEHVDNLLASIPQSGVVERQPLFSSLPLDRT</sequence>
<feature type="non-terminal residue" evidence="7">
    <location>
        <position position="79"/>
    </location>
</feature>
<dbReference type="VEuPathDB" id="FungiDB:A1O7_09763"/>
<name>W9W789_9EURO</name>
<evidence type="ECO:0008006" key="9">
    <source>
        <dbReference type="Google" id="ProtNLM"/>
    </source>
</evidence>
<dbReference type="Proteomes" id="UP000019473">
    <property type="component" value="Unassembled WGS sequence"/>
</dbReference>
<gene>
    <name evidence="7" type="ORF">A1O7_09763</name>
</gene>